<feature type="region of interest" description="Disordered" evidence="1">
    <location>
        <begin position="186"/>
        <end position="211"/>
    </location>
</feature>
<evidence type="ECO:0000313" key="2">
    <source>
        <dbReference type="EMBL" id="OMJ86600.1"/>
    </source>
</evidence>
<feature type="region of interest" description="Disordered" evidence="1">
    <location>
        <begin position="276"/>
        <end position="299"/>
    </location>
</feature>
<protein>
    <submittedName>
        <fullName evidence="2">Uncharacterized protein</fullName>
    </submittedName>
</protein>
<accession>A0A1R2CCB0</accession>
<feature type="compositionally biased region" description="Basic and acidic residues" evidence="1">
    <location>
        <begin position="71"/>
        <end position="83"/>
    </location>
</feature>
<keyword evidence="3" id="KW-1185">Reference proteome</keyword>
<dbReference type="EMBL" id="MPUH01000200">
    <property type="protein sequence ID" value="OMJ86600.1"/>
    <property type="molecule type" value="Genomic_DNA"/>
</dbReference>
<dbReference type="Proteomes" id="UP000187209">
    <property type="component" value="Unassembled WGS sequence"/>
</dbReference>
<evidence type="ECO:0000256" key="1">
    <source>
        <dbReference type="SAM" id="MobiDB-lite"/>
    </source>
</evidence>
<organism evidence="2 3">
    <name type="scientific">Stentor coeruleus</name>
    <dbReference type="NCBI Taxonomy" id="5963"/>
    <lineage>
        <taxon>Eukaryota</taxon>
        <taxon>Sar</taxon>
        <taxon>Alveolata</taxon>
        <taxon>Ciliophora</taxon>
        <taxon>Postciliodesmatophora</taxon>
        <taxon>Heterotrichea</taxon>
        <taxon>Heterotrichida</taxon>
        <taxon>Stentoridae</taxon>
        <taxon>Stentor</taxon>
    </lineage>
</organism>
<feature type="region of interest" description="Disordered" evidence="1">
    <location>
        <begin position="71"/>
        <end position="92"/>
    </location>
</feature>
<evidence type="ECO:0000313" key="3">
    <source>
        <dbReference type="Proteomes" id="UP000187209"/>
    </source>
</evidence>
<sequence length="299" mass="34921">MNRFNFRRAQFTNPYELSGYEIMIKDLKNKIHNNNQSLQISTSLIIPRHPGPDKQKYAEELKKQIEEQARLRNQEKAESKKPGISESFNGYPNLPHIPEKMVKLQNMEQMKKIRDSLDGQLKSQKTIAKEQKIKNSEYEKCVAEKDHSKITEETAQMIMKKEKDREMLIKSWDLASKTIKLKRKLEESERKGHSSLNCKIPNDCLSSSSESQTSQEGFPIKNLSNLNFKSQNLEKLSKNDLIKKALTLRKSIEEKLQNYKIKRVLEKARHIRNTQSTHINNFQTSGFSRRSPSPISHFY</sequence>
<name>A0A1R2CCB0_9CILI</name>
<comment type="caution">
    <text evidence="2">The sequence shown here is derived from an EMBL/GenBank/DDBJ whole genome shotgun (WGS) entry which is preliminary data.</text>
</comment>
<gene>
    <name evidence="2" type="ORF">SteCoe_11812</name>
</gene>
<proteinExistence type="predicted"/>
<dbReference type="AlphaFoldDB" id="A0A1R2CCB0"/>
<reference evidence="2 3" key="1">
    <citation type="submission" date="2016-11" db="EMBL/GenBank/DDBJ databases">
        <title>The macronuclear genome of Stentor coeruleus: a giant cell with tiny introns.</title>
        <authorList>
            <person name="Slabodnick M."/>
            <person name="Ruby J.G."/>
            <person name="Reiff S.B."/>
            <person name="Swart E.C."/>
            <person name="Gosai S."/>
            <person name="Prabakaran S."/>
            <person name="Witkowska E."/>
            <person name="Larue G.E."/>
            <person name="Fisher S."/>
            <person name="Freeman R.M."/>
            <person name="Gunawardena J."/>
            <person name="Chu W."/>
            <person name="Stover N.A."/>
            <person name="Gregory B.D."/>
            <person name="Nowacki M."/>
            <person name="Derisi J."/>
            <person name="Roy S.W."/>
            <person name="Marshall W.F."/>
            <person name="Sood P."/>
        </authorList>
    </citation>
    <scope>NUCLEOTIDE SEQUENCE [LARGE SCALE GENOMIC DNA]</scope>
    <source>
        <strain evidence="2">WM001</strain>
    </source>
</reference>